<keyword evidence="5" id="KW-1185">Reference proteome</keyword>
<feature type="chain" id="PRO_5041979951" description="Alpha/beta hydrolase fold-3 domain-containing protein" evidence="2">
    <location>
        <begin position="30"/>
        <end position="709"/>
    </location>
</feature>
<evidence type="ECO:0000256" key="1">
    <source>
        <dbReference type="ARBA" id="ARBA00022801"/>
    </source>
</evidence>
<dbReference type="InterPro" id="IPR050300">
    <property type="entry name" value="GDXG_lipolytic_enzyme"/>
</dbReference>
<dbReference type="GO" id="GO:0016787">
    <property type="term" value="F:hydrolase activity"/>
    <property type="evidence" value="ECO:0007669"/>
    <property type="project" value="UniProtKB-KW"/>
</dbReference>
<name>A0AAD8ZMF9_9TELE</name>
<feature type="signal peptide" evidence="2">
    <location>
        <begin position="1"/>
        <end position="29"/>
    </location>
</feature>
<evidence type="ECO:0000313" key="4">
    <source>
        <dbReference type="EMBL" id="KAK1800135.1"/>
    </source>
</evidence>
<dbReference type="PANTHER" id="PTHR48081:SF32">
    <property type="entry name" value="ALPHA_BETA HYDROLASE FOLD-3 DOMAIN-CONTAINING PROTEIN"/>
    <property type="match status" value="1"/>
</dbReference>
<dbReference type="AlphaFoldDB" id="A0AAD8ZMF9"/>
<dbReference type="InterPro" id="IPR013094">
    <property type="entry name" value="AB_hydrolase_3"/>
</dbReference>
<dbReference type="Pfam" id="PF07859">
    <property type="entry name" value="Abhydrolase_3"/>
    <property type="match status" value="2"/>
</dbReference>
<keyword evidence="2" id="KW-0732">Signal</keyword>
<dbReference type="InterPro" id="IPR054709">
    <property type="entry name" value="CFAP107"/>
</dbReference>
<protein>
    <recommendedName>
        <fullName evidence="3">Alpha/beta hydrolase fold-3 domain-containing protein</fullName>
    </recommendedName>
</protein>
<dbReference type="GO" id="GO:0030317">
    <property type="term" value="P:flagellated sperm motility"/>
    <property type="evidence" value="ECO:0007669"/>
    <property type="project" value="InterPro"/>
</dbReference>
<dbReference type="InterPro" id="IPR029058">
    <property type="entry name" value="AB_hydrolase_fold"/>
</dbReference>
<organism evidence="4 5">
    <name type="scientific">Electrophorus voltai</name>
    <dbReference type="NCBI Taxonomy" id="2609070"/>
    <lineage>
        <taxon>Eukaryota</taxon>
        <taxon>Metazoa</taxon>
        <taxon>Chordata</taxon>
        <taxon>Craniata</taxon>
        <taxon>Vertebrata</taxon>
        <taxon>Euteleostomi</taxon>
        <taxon>Actinopterygii</taxon>
        <taxon>Neopterygii</taxon>
        <taxon>Teleostei</taxon>
        <taxon>Ostariophysi</taxon>
        <taxon>Gymnotiformes</taxon>
        <taxon>Gymnotoidei</taxon>
        <taxon>Gymnotidae</taxon>
        <taxon>Electrophorus</taxon>
    </lineage>
</organism>
<sequence length="709" mass="78466">MHIGTAIVITGVAALAAALCLLLIGVVYSEVMNSDIPPGVANRRKLHVVHCVLVGIAVGGRVLERLGLCSQLGFTRWWIDLAHSHKRLPLPRLRIKDLMFSGVPVRVYEPTTTPFQRRRALLYFHGGGWVFGSIDSYDEMCWHIVKETDTTVVSVGYRLAPEHRFPAQLDDCEAATCHFLSVALRDFGVDPRRVAIGGDSAGGNLAAALSQRLLKRRDGRLPPPCAQVLVYPALQMADLNLPSYQQNHAVPMLFRARMAFYFLQYLNGDTSVCQDVLEGRHVPAELRPRFRRWLDPAGLPPEFLGRGHRRPPAVAYDGEVYHVVKEGLQPEVSPLLVEDDVLRLSPPTFVLTCEYDVLRDDGVLFQKRLKDLGVDVIWHHVPDGFHGIISFFGQGPLNFPAGQRAMEQIVNYIKTLLTVEVSTMQGDSRPGWRTEQRYSHKVLIGNWLEERLQMRAKIHVKVVRALQFRLLGRTGMLDGPGCQMSGICSGDQQPSGSYGSERKIHPGMQATEQHLSARLQALDRAQAGYDHEADSAASSRASVLGMKETAVNISGSLRISISAFLLTMLTLRSRSLRETWLTCPSPSEDTGFSHVTATGFNATVCIMCVSRVFPPSFSSPTMTHPPPNIWFLSTTNRMADEALPTSPPSAPGTLTKWPGSLRDLTTRSMVPNHLVAPGGRERGCVCPRSQHGSHFQLSRFSEVGDYALP</sequence>
<evidence type="ECO:0000259" key="3">
    <source>
        <dbReference type="Pfam" id="PF07859"/>
    </source>
</evidence>
<gene>
    <name evidence="4" type="ORF">P4O66_006156</name>
</gene>
<dbReference type="SUPFAM" id="SSF53474">
    <property type="entry name" value="alpha/beta-Hydrolases"/>
    <property type="match status" value="1"/>
</dbReference>
<dbReference type="Gene3D" id="3.40.50.1820">
    <property type="entry name" value="alpha/beta hydrolase"/>
    <property type="match status" value="1"/>
</dbReference>
<dbReference type="PANTHER" id="PTHR48081">
    <property type="entry name" value="AB HYDROLASE SUPERFAMILY PROTEIN C4A8.06C"/>
    <property type="match status" value="1"/>
</dbReference>
<evidence type="ECO:0000256" key="2">
    <source>
        <dbReference type="SAM" id="SignalP"/>
    </source>
</evidence>
<comment type="caution">
    <text evidence="4">The sequence shown here is derived from an EMBL/GenBank/DDBJ whole genome shotgun (WGS) entry which is preliminary data.</text>
</comment>
<dbReference type="Pfam" id="PF22595">
    <property type="entry name" value="CFAP107"/>
    <property type="match status" value="1"/>
</dbReference>
<accession>A0AAD8ZMF9</accession>
<reference evidence="4" key="1">
    <citation type="submission" date="2023-03" db="EMBL/GenBank/DDBJ databases">
        <title>Electrophorus voltai genome.</title>
        <authorList>
            <person name="Bian C."/>
        </authorList>
    </citation>
    <scope>NUCLEOTIDE SEQUENCE</scope>
    <source>
        <strain evidence="4">CB-2022</strain>
        <tissue evidence="4">Muscle</tissue>
    </source>
</reference>
<evidence type="ECO:0000313" key="5">
    <source>
        <dbReference type="Proteomes" id="UP001239994"/>
    </source>
</evidence>
<dbReference type="EMBL" id="JAROKS010000011">
    <property type="protein sequence ID" value="KAK1800135.1"/>
    <property type="molecule type" value="Genomic_DNA"/>
</dbReference>
<keyword evidence="1" id="KW-0378">Hydrolase</keyword>
<feature type="domain" description="Alpha/beta hydrolase fold-3" evidence="3">
    <location>
        <begin position="121"/>
        <end position="269"/>
    </location>
</feature>
<proteinExistence type="predicted"/>
<feature type="domain" description="Alpha/beta hydrolase fold-3" evidence="3">
    <location>
        <begin position="328"/>
        <end position="389"/>
    </location>
</feature>
<dbReference type="Proteomes" id="UP001239994">
    <property type="component" value="Unassembled WGS sequence"/>
</dbReference>